<dbReference type="InterPro" id="IPR036116">
    <property type="entry name" value="FN3_sf"/>
</dbReference>
<reference evidence="5" key="1">
    <citation type="submission" date="2020-05" db="EMBL/GenBank/DDBJ databases">
        <authorList>
            <person name="Chiriac C."/>
            <person name="Salcher M."/>
            <person name="Ghai R."/>
            <person name="Kavagutti S V."/>
        </authorList>
    </citation>
    <scope>NUCLEOTIDE SEQUENCE</scope>
</reference>
<dbReference type="PROSITE" id="PS50853">
    <property type="entry name" value="FN3"/>
    <property type="match status" value="1"/>
</dbReference>
<feature type="domain" description="Fibronectin type-III" evidence="2">
    <location>
        <begin position="729"/>
        <end position="838"/>
    </location>
</feature>
<organism evidence="5">
    <name type="scientific">freshwater metagenome</name>
    <dbReference type="NCBI Taxonomy" id="449393"/>
    <lineage>
        <taxon>unclassified sequences</taxon>
        <taxon>metagenomes</taxon>
        <taxon>ecological metagenomes</taxon>
    </lineage>
</organism>
<dbReference type="AlphaFoldDB" id="A0A6J7VL00"/>
<sequence length="853" mass="89049">MRGLGAGRRGSGRGAVRLIGVLAVSAVMVGLTFVPIAPVQANDDLVPTSGTPTVALSIDPDDVTCVPDGVAINGELTADLTGYTSSMSLTDVPDGWTVRSSWVVSSGNPAVETSLGSVDTPVIRPVPTLAPPEAPYVDDVWFGDLVDAGATFTYTATLQLFDTVSAWVQATQVAISCSEINVPVVNVSTPSAEVVPAPQPTKASLTPGAIDWGDCESAEAIEGEQCAKVSVPLDHFGSRGTVIDIAVNRFPATSGQSNGALLTNPGGPGGPGLSWARGMSQVYAGTALAEDYDIIGFDPRGIGESSPAPYCVSPADGSDSLGNVLDPDWQRYFAADVPATGTYQSMCSAATARYLGFLGTRQVAADMDWIRRAEDIGRGSDKKLAYFGGSYGTRLGEVYLQHFGDHAGAFLLSGAVDPSSTYVDFFIERTGPPDTEFDIQFAPAAPDGIGEKFYSVVAALTPLAPVGLDPAAGAVEGVVVPATVDGQEAEVTLASFTGEVSGALRSEPSWPKTARFISDTYDVVVNGLNVAIETPPDPFVGEPMLDGLPNAPETASPSEIRASFNSSLINHVVNCLDLPGVPSGAAEMVQEAEGSVPGDPVNYLGWVYPVYLGDCEGLFPSGIDVLDDTKPVKVWPALTLPLGTPAPLIIGSFGDTATPYEWSVAMHEYYVANNIDASLVYYEGGEHVAGAAWPPPVCLTSIIIELFADGVLPVSGSGCNFVSPFSRQPPTNVVATAGDTKVAMSWTNPTQRLGGNVDGFLMQVREVSEGLSVSSENDGWMNVAQGSCADIDFEDYTECEVLGLTNGVSYEFRMSTLPEPEYDIAAFSEVSAAVTPEAFVPLDPVPVAPRFTG</sequence>
<dbReference type="EMBL" id="CAFBNJ010000199">
    <property type="protein sequence ID" value="CAB4967221.1"/>
    <property type="molecule type" value="Genomic_DNA"/>
</dbReference>
<dbReference type="EMBL" id="CAFBRD010000151">
    <property type="protein sequence ID" value="CAB5078690.1"/>
    <property type="molecule type" value="Genomic_DNA"/>
</dbReference>
<evidence type="ECO:0000256" key="1">
    <source>
        <dbReference type="SAM" id="Phobius"/>
    </source>
</evidence>
<dbReference type="InterPro" id="IPR013595">
    <property type="entry name" value="Pept_S33_TAP-like_C"/>
</dbReference>
<feature type="transmembrane region" description="Helical" evidence="1">
    <location>
        <begin position="15"/>
        <end position="37"/>
    </location>
</feature>
<evidence type="ECO:0000313" key="5">
    <source>
        <dbReference type="EMBL" id="CAB5078690.1"/>
    </source>
</evidence>
<dbReference type="InterPro" id="IPR000073">
    <property type="entry name" value="AB_hydrolase_1"/>
</dbReference>
<dbReference type="Pfam" id="PF00561">
    <property type="entry name" value="Abhydrolase_1"/>
    <property type="match status" value="1"/>
</dbReference>
<dbReference type="Gene3D" id="3.40.50.1820">
    <property type="entry name" value="alpha/beta hydrolase"/>
    <property type="match status" value="1"/>
</dbReference>
<protein>
    <submittedName>
        <fullName evidence="5">Unannotated protein</fullName>
    </submittedName>
</protein>
<dbReference type="Gene3D" id="2.60.40.10">
    <property type="entry name" value="Immunoglobulins"/>
    <property type="match status" value="1"/>
</dbReference>
<evidence type="ECO:0000313" key="4">
    <source>
        <dbReference type="EMBL" id="CAB4967221.1"/>
    </source>
</evidence>
<name>A0A6J7VL00_9ZZZZ</name>
<proteinExistence type="predicted"/>
<dbReference type="InterPro" id="IPR013783">
    <property type="entry name" value="Ig-like_fold"/>
</dbReference>
<keyword evidence="1" id="KW-1133">Transmembrane helix</keyword>
<keyword evidence="1" id="KW-0472">Membrane</keyword>
<evidence type="ECO:0000259" key="2">
    <source>
        <dbReference type="PROSITE" id="PS50853"/>
    </source>
</evidence>
<dbReference type="SUPFAM" id="SSF49265">
    <property type="entry name" value="Fibronectin type III"/>
    <property type="match status" value="1"/>
</dbReference>
<keyword evidence="1" id="KW-0812">Transmembrane</keyword>
<accession>A0A6J7VL00</accession>
<dbReference type="InterPro" id="IPR003961">
    <property type="entry name" value="FN3_dom"/>
</dbReference>
<dbReference type="CDD" id="cd00063">
    <property type="entry name" value="FN3"/>
    <property type="match status" value="1"/>
</dbReference>
<dbReference type="Pfam" id="PF08386">
    <property type="entry name" value="Abhydrolase_4"/>
    <property type="match status" value="1"/>
</dbReference>
<dbReference type="EMBL" id="CAEZXY010000049">
    <property type="protein sequence ID" value="CAB4711255.1"/>
    <property type="molecule type" value="Genomic_DNA"/>
</dbReference>
<gene>
    <name evidence="3" type="ORF">UFOPK2624_01126</name>
    <name evidence="4" type="ORF">UFOPK3785_02117</name>
    <name evidence="5" type="ORF">UFOPK4371_01844</name>
</gene>
<dbReference type="InterPro" id="IPR029058">
    <property type="entry name" value="AB_hydrolase_fold"/>
</dbReference>
<evidence type="ECO:0000313" key="3">
    <source>
        <dbReference type="EMBL" id="CAB4711255.1"/>
    </source>
</evidence>
<dbReference type="Pfam" id="PF00041">
    <property type="entry name" value="fn3"/>
    <property type="match status" value="1"/>
</dbReference>
<dbReference type="SUPFAM" id="SSF53474">
    <property type="entry name" value="alpha/beta-Hydrolases"/>
    <property type="match status" value="1"/>
</dbReference>